<dbReference type="NCBIfam" id="TIGR03061">
    <property type="entry name" value="pip_yhgE_Nterm"/>
    <property type="match status" value="1"/>
</dbReference>
<dbReference type="EMBL" id="JACHMU010000001">
    <property type="protein sequence ID" value="MBB5741947.1"/>
    <property type="molecule type" value="Genomic_DNA"/>
</dbReference>
<dbReference type="InterPro" id="IPR017501">
    <property type="entry name" value="Phage_infect_YhgE_C"/>
</dbReference>
<organism evidence="7 8">
    <name type="scientific">Microbacterium ginsengiterrae</name>
    <dbReference type="NCBI Taxonomy" id="546115"/>
    <lineage>
        <taxon>Bacteria</taxon>
        <taxon>Bacillati</taxon>
        <taxon>Actinomycetota</taxon>
        <taxon>Actinomycetes</taxon>
        <taxon>Micrococcales</taxon>
        <taxon>Microbacteriaceae</taxon>
        <taxon>Microbacterium</taxon>
    </lineage>
</organism>
<keyword evidence="2 5" id="KW-0812">Transmembrane</keyword>
<name>A0A7W9CB42_9MICO</name>
<dbReference type="AlphaFoldDB" id="A0A7W9CB42"/>
<dbReference type="InterPro" id="IPR017500">
    <property type="entry name" value="Phage_infect_YhgE_N"/>
</dbReference>
<dbReference type="RefSeq" id="WP_184281280.1">
    <property type="nucleotide sequence ID" value="NZ_BAAAPG010000003.1"/>
</dbReference>
<reference evidence="7 8" key="1">
    <citation type="submission" date="2020-08" db="EMBL/GenBank/DDBJ databases">
        <title>Sequencing the genomes of 1000 actinobacteria strains.</title>
        <authorList>
            <person name="Klenk H.-P."/>
        </authorList>
    </citation>
    <scope>NUCLEOTIDE SEQUENCE [LARGE SCALE GENOMIC DNA]</scope>
    <source>
        <strain evidence="7 8">DSM 24823</strain>
    </source>
</reference>
<gene>
    <name evidence="7" type="ORF">HD600_000444</name>
</gene>
<protein>
    <submittedName>
        <fullName evidence="7">Putative membrane protein</fullName>
    </submittedName>
</protein>
<feature type="transmembrane region" description="Helical" evidence="5">
    <location>
        <begin position="524"/>
        <end position="543"/>
    </location>
</feature>
<feature type="transmembrane region" description="Helical" evidence="5">
    <location>
        <begin position="21"/>
        <end position="44"/>
    </location>
</feature>
<keyword evidence="4 5" id="KW-0472">Membrane</keyword>
<feature type="transmembrane region" description="Helical" evidence="5">
    <location>
        <begin position="631"/>
        <end position="654"/>
    </location>
</feature>
<keyword evidence="8" id="KW-1185">Reference proteome</keyword>
<evidence type="ECO:0000256" key="5">
    <source>
        <dbReference type="SAM" id="Phobius"/>
    </source>
</evidence>
<dbReference type="PANTHER" id="PTHR43077:SF10">
    <property type="entry name" value="TRANSPORT PERMEASE PROTEIN"/>
    <property type="match status" value="1"/>
</dbReference>
<dbReference type="GO" id="GO:0140359">
    <property type="term" value="F:ABC-type transporter activity"/>
    <property type="evidence" value="ECO:0007669"/>
    <property type="project" value="InterPro"/>
</dbReference>
<evidence type="ECO:0000259" key="6">
    <source>
        <dbReference type="Pfam" id="PF12698"/>
    </source>
</evidence>
<comment type="caution">
    <text evidence="7">The sequence shown here is derived from an EMBL/GenBank/DDBJ whole genome shotgun (WGS) entry which is preliminary data.</text>
</comment>
<evidence type="ECO:0000256" key="4">
    <source>
        <dbReference type="ARBA" id="ARBA00023136"/>
    </source>
</evidence>
<dbReference type="InterPro" id="IPR013525">
    <property type="entry name" value="ABC2_TM"/>
</dbReference>
<dbReference type="GO" id="GO:0016020">
    <property type="term" value="C:membrane"/>
    <property type="evidence" value="ECO:0007669"/>
    <property type="project" value="UniProtKB-SubCell"/>
</dbReference>
<proteinExistence type="predicted"/>
<evidence type="ECO:0000256" key="3">
    <source>
        <dbReference type="ARBA" id="ARBA00022989"/>
    </source>
</evidence>
<dbReference type="Proteomes" id="UP000517712">
    <property type="component" value="Unassembled WGS sequence"/>
</dbReference>
<dbReference type="Pfam" id="PF12698">
    <property type="entry name" value="ABC2_membrane_3"/>
    <property type="match status" value="1"/>
</dbReference>
<evidence type="ECO:0000256" key="2">
    <source>
        <dbReference type="ARBA" id="ARBA00022692"/>
    </source>
</evidence>
<feature type="transmembrane region" description="Helical" evidence="5">
    <location>
        <begin position="682"/>
        <end position="703"/>
    </location>
</feature>
<evidence type="ECO:0000256" key="1">
    <source>
        <dbReference type="ARBA" id="ARBA00004141"/>
    </source>
</evidence>
<feature type="transmembrane region" description="Helical" evidence="5">
    <location>
        <begin position="598"/>
        <end position="619"/>
    </location>
</feature>
<evidence type="ECO:0000313" key="8">
    <source>
        <dbReference type="Proteomes" id="UP000517712"/>
    </source>
</evidence>
<dbReference type="Gene3D" id="3.40.1710.10">
    <property type="entry name" value="abc type-2 transporter like domain"/>
    <property type="match status" value="1"/>
</dbReference>
<evidence type="ECO:0000313" key="7">
    <source>
        <dbReference type="EMBL" id="MBB5741947.1"/>
    </source>
</evidence>
<feature type="transmembrane region" description="Helical" evidence="5">
    <location>
        <begin position="564"/>
        <end position="592"/>
    </location>
</feature>
<dbReference type="NCBIfam" id="TIGR03062">
    <property type="entry name" value="pip_yhgE_Cterm"/>
    <property type="match status" value="1"/>
</dbReference>
<sequence>MKGIWELFRSDLRRATSNVMAIIVLCGLVVIPSAFTWFNVIGSWEPFDNTKNLKVAVASVDEGYTSPLIPLHVNIGNTVESALRANDQLDWIITSKEEAIAGTESGEYYAAMVLPKDFSERMLTFYTAGSQRTQIEYYTNDKSNPLAPLITSEGADDLSAKINAEFTQELSNIALSLVESLADSLSDAESEAAFVRIEAQVSQVGAQLRSAAGTATMFTSLIEASMPLVEGASGLLGTVESEFTAASGKAQEGIAAALDAENAIEAAAQSLTAAFAASSDELGRFQSQVDRIFSTVNDDAAASVSMINQMGGDLADLIAKHEALRDRLIEDLGPNVPEEEQEAFDALIAGLDAAIAQEQALQSRLDQVASDIAAGNDDAQRFRGQIDERIQGAQSALANANGVYANDLKPVLDQLAATLTAAGNTLGGIAGEVSGVSGATDGVISLLQNAAQDNGELADALSAAADDVDRVEQMLSSAIDSGDLSQVGKIIGSNPAILAKALAQPIGVERIAVYPVVSFGAGMAPLYTVLSLWVGALLISVTLRVDPPNRAFSGGPRLTLDQQFLGRYAIFALLGLAQSTLVFLGNILLVGLDPVHPLLFMLSGWMTSLVFTFIIYTLVVSFSDAGKALAVFLLVIQVAGAGGAYPLSLLPTWFQNVSPFLPATHAMDAFRAALAGIYHADYWVSLGWLLVFLVPMLLLGLVLRKPLIGANEKMEQMLQSTKLM</sequence>
<feature type="domain" description="ABC-2 type transporter transmembrane" evidence="6">
    <location>
        <begin position="475"/>
        <end position="701"/>
    </location>
</feature>
<keyword evidence="3 5" id="KW-1133">Transmembrane helix</keyword>
<dbReference type="InterPro" id="IPR051328">
    <property type="entry name" value="T7SS_ABC-Transporter"/>
</dbReference>
<dbReference type="PANTHER" id="PTHR43077">
    <property type="entry name" value="TRANSPORT PERMEASE YVFS-RELATED"/>
    <property type="match status" value="1"/>
</dbReference>
<accession>A0A7W9CB42</accession>
<comment type="subcellular location">
    <subcellularLocation>
        <location evidence="1">Membrane</location>
        <topology evidence="1">Multi-pass membrane protein</topology>
    </subcellularLocation>
</comment>